<reference evidence="3" key="1">
    <citation type="journal article" date="2012" name="MBio">
        <title>Comparative genome analysis of Trichophyton rubrum and related dermatophytes reveals candidate genes involved in infection.</title>
        <authorList>
            <person name="Martinez D.A."/>
            <person name="Oliver B.G."/>
            <person name="Graeser Y."/>
            <person name="Goldberg J.M."/>
            <person name="Li W."/>
            <person name="Martinez-Rossi N.M."/>
            <person name="Monod M."/>
            <person name="Shelest E."/>
            <person name="Barton R.C."/>
            <person name="Birch E."/>
            <person name="Brakhage A.A."/>
            <person name="Chen Z."/>
            <person name="Gurr S.J."/>
            <person name="Heiman D."/>
            <person name="Heitman J."/>
            <person name="Kosti I."/>
            <person name="Rossi A."/>
            <person name="Saif S."/>
            <person name="Samalova M."/>
            <person name="Saunders C.W."/>
            <person name="Shea T."/>
            <person name="Summerbell R.C."/>
            <person name="Xu J."/>
            <person name="Young S."/>
            <person name="Zeng Q."/>
            <person name="Birren B.W."/>
            <person name="Cuomo C.A."/>
            <person name="White T.C."/>
        </authorList>
    </citation>
    <scope>NUCLEOTIDE SEQUENCE [LARGE SCALE GENOMIC DNA]</scope>
    <source>
        <strain evidence="3">CBS 112818</strain>
    </source>
</reference>
<name>F2RN50_TRIT1</name>
<sequence length="137" mass="15533">MPSLDIKDSGQCTWRTQRKEERKGLFFRVYLAAHLPVCPGLLLLQVQHASCRFTLVAAFLASRLTGRPIPFPWGSYSSYSLRSSGISYYYESSRGSRVHPLNAAGLNSSQTEKDMTNVQNTHGIVKYTYQRMTPRLI</sequence>
<dbReference type="Proteomes" id="UP000009172">
    <property type="component" value="Unassembled WGS sequence"/>
</dbReference>
<protein>
    <submittedName>
        <fullName evidence="2">Uncharacterized protein</fullName>
    </submittedName>
</protein>
<evidence type="ECO:0000313" key="2">
    <source>
        <dbReference type="EMBL" id="EGD92749.1"/>
    </source>
</evidence>
<dbReference type="HOGENOM" id="CLU_1866577_0_0_1"/>
<gene>
    <name evidence="2" type="ORF">TESG_00317</name>
</gene>
<dbReference type="EMBL" id="GG698477">
    <property type="protein sequence ID" value="EGD92749.1"/>
    <property type="molecule type" value="Genomic_DNA"/>
</dbReference>
<evidence type="ECO:0000313" key="3">
    <source>
        <dbReference type="Proteomes" id="UP000009172"/>
    </source>
</evidence>
<keyword evidence="1" id="KW-1133">Transmembrane helix</keyword>
<keyword evidence="3" id="KW-1185">Reference proteome</keyword>
<accession>F2RN50</accession>
<proteinExistence type="predicted"/>
<dbReference type="AlphaFoldDB" id="F2RN50"/>
<keyword evidence="1" id="KW-0472">Membrane</keyword>
<keyword evidence="1" id="KW-0812">Transmembrane</keyword>
<feature type="transmembrane region" description="Helical" evidence="1">
    <location>
        <begin position="25"/>
        <end position="44"/>
    </location>
</feature>
<organism evidence="2 3">
    <name type="scientific">Trichophyton tonsurans (strain CBS 112818)</name>
    <name type="common">Scalp ringworm fungus</name>
    <dbReference type="NCBI Taxonomy" id="647933"/>
    <lineage>
        <taxon>Eukaryota</taxon>
        <taxon>Fungi</taxon>
        <taxon>Dikarya</taxon>
        <taxon>Ascomycota</taxon>
        <taxon>Pezizomycotina</taxon>
        <taxon>Eurotiomycetes</taxon>
        <taxon>Eurotiomycetidae</taxon>
        <taxon>Onygenales</taxon>
        <taxon>Arthrodermataceae</taxon>
        <taxon>Trichophyton</taxon>
    </lineage>
</organism>
<evidence type="ECO:0000256" key="1">
    <source>
        <dbReference type="SAM" id="Phobius"/>
    </source>
</evidence>